<gene>
    <name evidence="9" type="ORF">MNBD_ACTINO02-696</name>
</gene>
<dbReference type="Pfam" id="PF02457">
    <property type="entry name" value="DAC"/>
    <property type="match status" value="1"/>
</dbReference>
<dbReference type="InterPro" id="IPR038331">
    <property type="entry name" value="DisA_sf"/>
</dbReference>
<keyword evidence="6" id="KW-0067">ATP-binding</keyword>
<evidence type="ECO:0000256" key="3">
    <source>
        <dbReference type="ARBA" id="ARBA00022695"/>
    </source>
</evidence>
<dbReference type="GO" id="GO:0140097">
    <property type="term" value="F:catalytic activity, acting on DNA"/>
    <property type="evidence" value="ECO:0007669"/>
    <property type="project" value="UniProtKB-ARBA"/>
</dbReference>
<dbReference type="InterPro" id="IPR000445">
    <property type="entry name" value="HhH_motif"/>
</dbReference>
<keyword evidence="7" id="KW-0234">DNA repair</keyword>
<dbReference type="Pfam" id="PF10635">
    <property type="entry name" value="DisA-linker"/>
    <property type="match status" value="1"/>
</dbReference>
<dbReference type="InterPro" id="IPR018906">
    <property type="entry name" value="DNA_integrity_scan_DisA_link"/>
</dbReference>
<dbReference type="Gene3D" id="1.10.150.20">
    <property type="entry name" value="5' to 3' exonuclease, C-terminal subdomain"/>
    <property type="match status" value="1"/>
</dbReference>
<dbReference type="GO" id="GO:0016787">
    <property type="term" value="F:hydrolase activity"/>
    <property type="evidence" value="ECO:0007669"/>
    <property type="project" value="UniProtKB-ARBA"/>
</dbReference>
<dbReference type="NCBIfam" id="NF010009">
    <property type="entry name" value="PRK13482.1"/>
    <property type="match status" value="1"/>
</dbReference>
<evidence type="ECO:0000259" key="8">
    <source>
        <dbReference type="PROSITE" id="PS51794"/>
    </source>
</evidence>
<keyword evidence="2" id="KW-0808">Transferase</keyword>
<dbReference type="GO" id="GO:0106408">
    <property type="term" value="F:diadenylate cyclase activity"/>
    <property type="evidence" value="ECO:0007669"/>
    <property type="project" value="UniProtKB-EC"/>
</dbReference>
<organism evidence="9">
    <name type="scientific">hydrothermal vent metagenome</name>
    <dbReference type="NCBI Taxonomy" id="652676"/>
    <lineage>
        <taxon>unclassified sequences</taxon>
        <taxon>metagenomes</taxon>
        <taxon>ecological metagenomes</taxon>
    </lineage>
</organism>
<dbReference type="InterPro" id="IPR003390">
    <property type="entry name" value="DNA_integrity_scan_DisA_N"/>
</dbReference>
<proteinExistence type="predicted"/>
<dbReference type="PANTHER" id="PTHR34185">
    <property type="entry name" value="DIADENYLATE CYCLASE"/>
    <property type="match status" value="1"/>
</dbReference>
<keyword evidence="4" id="KW-0547">Nucleotide-binding</keyword>
<dbReference type="GO" id="GO:0004016">
    <property type="term" value="F:adenylate cyclase activity"/>
    <property type="evidence" value="ECO:0007669"/>
    <property type="project" value="TreeGrafter"/>
</dbReference>
<dbReference type="GO" id="GO:0006281">
    <property type="term" value="P:DNA repair"/>
    <property type="evidence" value="ECO:0007669"/>
    <property type="project" value="UniProtKB-KW"/>
</dbReference>
<dbReference type="Pfam" id="PF00633">
    <property type="entry name" value="HHH"/>
    <property type="match status" value="1"/>
</dbReference>
<feature type="domain" description="DAC" evidence="8">
    <location>
        <begin position="5"/>
        <end position="145"/>
    </location>
</feature>
<comment type="catalytic activity">
    <reaction evidence="1">
        <text>2 ATP = 3',3'-c-di-AMP + 2 diphosphate</text>
        <dbReference type="Rhea" id="RHEA:35655"/>
        <dbReference type="ChEBI" id="CHEBI:30616"/>
        <dbReference type="ChEBI" id="CHEBI:33019"/>
        <dbReference type="ChEBI" id="CHEBI:71500"/>
        <dbReference type="EC" id="2.7.7.85"/>
    </reaction>
</comment>
<dbReference type="PROSITE" id="PS51794">
    <property type="entry name" value="DAC"/>
    <property type="match status" value="1"/>
</dbReference>
<accession>A0A3B0SXK0</accession>
<dbReference type="EMBL" id="UOEK01000326">
    <property type="protein sequence ID" value="VAW05807.1"/>
    <property type="molecule type" value="Genomic_DNA"/>
</dbReference>
<dbReference type="InterPro" id="IPR036888">
    <property type="entry name" value="DNA_integrity_DisA_N_sf"/>
</dbReference>
<evidence type="ECO:0000256" key="5">
    <source>
        <dbReference type="ARBA" id="ARBA00022763"/>
    </source>
</evidence>
<evidence type="ECO:0000256" key="6">
    <source>
        <dbReference type="ARBA" id="ARBA00022840"/>
    </source>
</evidence>
<evidence type="ECO:0000256" key="1">
    <source>
        <dbReference type="ARBA" id="ARBA00000877"/>
    </source>
</evidence>
<dbReference type="GO" id="GO:0003677">
    <property type="term" value="F:DNA binding"/>
    <property type="evidence" value="ECO:0007669"/>
    <property type="project" value="InterPro"/>
</dbReference>
<evidence type="ECO:0000256" key="2">
    <source>
        <dbReference type="ARBA" id="ARBA00022679"/>
    </source>
</evidence>
<evidence type="ECO:0000256" key="7">
    <source>
        <dbReference type="ARBA" id="ARBA00023204"/>
    </source>
</evidence>
<dbReference type="SUPFAM" id="SSF47781">
    <property type="entry name" value="RuvA domain 2-like"/>
    <property type="match status" value="1"/>
</dbReference>
<keyword evidence="5" id="KW-0227">DNA damage</keyword>
<protein>
    <recommendedName>
        <fullName evidence="8">DAC domain-containing protein</fullName>
    </recommendedName>
</protein>
<keyword evidence="3" id="KW-0548">Nucleotidyltransferase</keyword>
<name>A0A3B0SXK0_9ZZZZ</name>
<sequence>MSDGGRDNVEILRSFAPGTLLRQGTELIVRQGTGALILLGSGSKVERVSSGGFKLDGADFTAQRVAEVAKMDGGIVVDTDTMTITRVNVQFIPDPTIETIETGTRFRTAERLARQTGLPVLAISEERRATATVFIGEQSFGLRSPTDLFGQANQALNSLERLRRRVFDAEHSLTRAEADGVVTVREVVVLLQRAAYVDRVYAGLSRLLVELGREAALIDIQANDIVEGVRSVGDLVYADYLPKGKRKTASASGILSSVTMDELQSGYRVAQELGLGALENSVEPRGLRILAGVPRLPDTVRSALLKHFESYRDLITASVAELEQVEGVGRSRANHIRSYLQRVERLASPLGDA</sequence>
<evidence type="ECO:0000313" key="9">
    <source>
        <dbReference type="EMBL" id="VAW05807.1"/>
    </source>
</evidence>
<dbReference type="InterPro" id="IPR050338">
    <property type="entry name" value="DisA"/>
</dbReference>
<dbReference type="GO" id="GO:0005524">
    <property type="term" value="F:ATP binding"/>
    <property type="evidence" value="ECO:0007669"/>
    <property type="project" value="UniProtKB-KW"/>
</dbReference>
<evidence type="ECO:0000256" key="4">
    <source>
        <dbReference type="ARBA" id="ARBA00022741"/>
    </source>
</evidence>
<dbReference type="Gene3D" id="3.40.1700.10">
    <property type="entry name" value="DNA integrity scanning protein, DisA, N-terminal domain"/>
    <property type="match status" value="1"/>
</dbReference>
<dbReference type="SUPFAM" id="SSF143597">
    <property type="entry name" value="YojJ-like"/>
    <property type="match status" value="1"/>
</dbReference>
<dbReference type="AlphaFoldDB" id="A0A3B0SXK0"/>
<dbReference type="Gene3D" id="1.20.1260.110">
    <property type="entry name" value="DNA integrity scanning linker region"/>
    <property type="match status" value="1"/>
</dbReference>
<reference evidence="9" key="1">
    <citation type="submission" date="2018-06" db="EMBL/GenBank/DDBJ databases">
        <authorList>
            <person name="Zhirakovskaya E."/>
        </authorList>
    </citation>
    <scope>NUCLEOTIDE SEQUENCE</scope>
</reference>
<dbReference type="PANTHER" id="PTHR34185:SF3">
    <property type="entry name" value="DNA INTEGRITY SCANNING PROTEIN DISA"/>
    <property type="match status" value="1"/>
</dbReference>
<dbReference type="InterPro" id="IPR010994">
    <property type="entry name" value="RuvA_2-like"/>
</dbReference>